<dbReference type="AlphaFoldDB" id="A0A9P5DQY3"/>
<dbReference type="PANTHER" id="PTHR43465">
    <property type="entry name" value="DUF1680 DOMAIN PROTEIN (AFU_ORTHOLOGUE AFUA_1G08910)"/>
    <property type="match status" value="1"/>
</dbReference>
<dbReference type="PANTHER" id="PTHR43465:SF2">
    <property type="entry name" value="DUF1680 DOMAIN PROTEIN (AFU_ORTHOLOGUE AFUA_1G08910)"/>
    <property type="match status" value="1"/>
</dbReference>
<dbReference type="Pfam" id="PF07944">
    <property type="entry name" value="Beta-AFase-like_GH127_cat"/>
    <property type="match status" value="1"/>
</dbReference>
<dbReference type="OrthoDB" id="654211at2759"/>
<dbReference type="Proteomes" id="UP000730481">
    <property type="component" value="Unassembled WGS sequence"/>
</dbReference>
<dbReference type="EMBL" id="PVQB02001131">
    <property type="protein sequence ID" value="KAF4332230.1"/>
    <property type="molecule type" value="Genomic_DNA"/>
</dbReference>
<evidence type="ECO:0000313" key="3">
    <source>
        <dbReference type="EMBL" id="KAF4332230.1"/>
    </source>
</evidence>
<dbReference type="SUPFAM" id="SSF48208">
    <property type="entry name" value="Six-hairpin glycosidases"/>
    <property type="match status" value="1"/>
</dbReference>
<feature type="domain" description="Non-reducing end beta-L-arabinofuranosidase-like GH127 C-terminal" evidence="2">
    <location>
        <begin position="528"/>
        <end position="639"/>
    </location>
</feature>
<dbReference type="InterPro" id="IPR049049">
    <property type="entry name" value="Beta-AFase-like_GH127_C"/>
</dbReference>
<comment type="caution">
    <text evidence="3">The sequence shown here is derived from an EMBL/GenBank/DDBJ whole genome shotgun (WGS) entry which is preliminary data.</text>
</comment>
<reference evidence="3" key="2">
    <citation type="submission" date="2020-02" db="EMBL/GenBank/DDBJ databases">
        <title>Identification and distribution of gene clusters putatively required for synthesis of sphingolipid metabolism inhibitors in phylogenetically diverse species of the filamentous fungus Fusarium.</title>
        <authorList>
            <person name="Kim H.-S."/>
            <person name="Busman M."/>
            <person name="Brown D.W."/>
            <person name="Divon H."/>
            <person name="Uhlig S."/>
            <person name="Proctor R.H."/>
        </authorList>
    </citation>
    <scope>NUCLEOTIDE SEQUENCE</scope>
    <source>
        <strain evidence="3">NRRL 25174</strain>
    </source>
</reference>
<proteinExistence type="predicted"/>
<dbReference type="InterPro" id="IPR049174">
    <property type="entry name" value="Beta-AFase-like"/>
</dbReference>
<evidence type="ECO:0000313" key="4">
    <source>
        <dbReference type="Proteomes" id="UP000730481"/>
    </source>
</evidence>
<protein>
    <submittedName>
        <fullName evidence="3">Six-hairpin glycosidase</fullName>
    </submittedName>
</protein>
<keyword evidence="3" id="KW-0326">Glycosidase</keyword>
<reference evidence="3" key="1">
    <citation type="journal article" date="2017" name="Mycologia">
        <title>Fusarium algeriense, sp. nov., a novel toxigenic crown rot pathogen of durum wheat from Algeria is nested in the Fusarium burgessii species complex.</title>
        <authorList>
            <person name="Laraba I."/>
            <person name="Keddad A."/>
            <person name="Boureghda H."/>
            <person name="Abdallah N."/>
            <person name="Vaughan M.M."/>
            <person name="Proctor R.H."/>
            <person name="Busman M."/>
            <person name="O'Donnell K."/>
        </authorList>
    </citation>
    <scope>NUCLEOTIDE SEQUENCE</scope>
    <source>
        <strain evidence="3">NRRL 25174</strain>
    </source>
</reference>
<feature type="domain" description="Non-reducing end beta-L-arabinofuranosidase-like GH127 catalytic" evidence="1">
    <location>
        <begin position="27"/>
        <end position="433"/>
    </location>
</feature>
<dbReference type="GO" id="GO:0016798">
    <property type="term" value="F:hydrolase activity, acting on glycosyl bonds"/>
    <property type="evidence" value="ECO:0007669"/>
    <property type="project" value="UniProtKB-KW"/>
</dbReference>
<organism evidence="3 4">
    <name type="scientific">Fusarium beomiforme</name>
    <dbReference type="NCBI Taxonomy" id="44412"/>
    <lineage>
        <taxon>Eukaryota</taxon>
        <taxon>Fungi</taxon>
        <taxon>Dikarya</taxon>
        <taxon>Ascomycota</taxon>
        <taxon>Pezizomycotina</taxon>
        <taxon>Sordariomycetes</taxon>
        <taxon>Hypocreomycetidae</taxon>
        <taxon>Hypocreales</taxon>
        <taxon>Nectriaceae</taxon>
        <taxon>Fusarium</taxon>
        <taxon>Fusarium burgessii species complex</taxon>
    </lineage>
</organism>
<sequence>MQSAELSKASTIYPQQRFLHTSFHAGSFWARWRHVAYNSTIPAQLSMLKRTGRYRAFDLQWQEYYTAPKKVWPVPEHFAWDSDIGKFVEGVCYFLHEHPNPELRAEVDYLVDLVINAQQPDGYLGIHYTVVEPGKRWTNIRDMHELYNMGHLMEAAVAHKQLTGQDKFVRCILRLVDHLCSVFGREEGKLQGYCGHPEIELALLRLFNATGETKCLDLAEFFLTERGQENGRFYTEEQAHRGEHPQVQPDMFLKPRSYWYMSAQQPIVDTETIEGHAVRALYLYVAAADLGTTPLSTKHKDITDSAWRLWRNMSTAKTAVTGGVGSIYQTEGFALNYQLFNSVDEGGSYNETCASIAQLMLADRLQLVHGLEAIKIGDVAERVLYNSSVTTGMSLDGSAFTYENPVASCEGFPGKRHQWFDVCCCPPNVLRTLGILGGYMWSPLANGERGIAIHHPFAGDIEHRDLRVSMETDYPFNGAIRLRICGSGSVKIRIPGWACEAKLPEKPGADGYLTLAAGTHRVDFAIRPRLIYSHPYTRDDHLTLAVGPLVYCLEDVDNPFEKFHFKHLTIHESILDHLEPMLSPDGVTFYRAAGQGRQMLLPSSEELTLTELEHDVQLSEERLDLVFIPYYYRANRAGGHGQYRVGLKRRHIY</sequence>
<keyword evidence="3" id="KW-0378">Hydrolase</keyword>
<dbReference type="Pfam" id="PF20737">
    <property type="entry name" value="Glyco_hydro127C"/>
    <property type="match status" value="1"/>
</dbReference>
<gene>
    <name evidence="3" type="ORF">FBEOM_13991</name>
</gene>
<dbReference type="GO" id="GO:0005975">
    <property type="term" value="P:carbohydrate metabolic process"/>
    <property type="evidence" value="ECO:0007669"/>
    <property type="project" value="InterPro"/>
</dbReference>
<dbReference type="InterPro" id="IPR012878">
    <property type="entry name" value="Beta-AFase-like_GH127_cat"/>
</dbReference>
<keyword evidence="4" id="KW-1185">Reference proteome</keyword>
<evidence type="ECO:0000259" key="2">
    <source>
        <dbReference type="Pfam" id="PF20737"/>
    </source>
</evidence>
<name>A0A9P5DQY3_9HYPO</name>
<dbReference type="InterPro" id="IPR008928">
    <property type="entry name" value="6-hairpin_glycosidase_sf"/>
</dbReference>
<evidence type="ECO:0000259" key="1">
    <source>
        <dbReference type="Pfam" id="PF07944"/>
    </source>
</evidence>
<accession>A0A9P5DQY3</accession>